<evidence type="ECO:0000313" key="3">
    <source>
        <dbReference type="EMBL" id="ADW16572.1"/>
    </source>
</evidence>
<dbReference type="EC" id="3.2.2.n1" evidence="2"/>
<organism evidence="3 4">
    <name type="scientific">Desulfobulbus propionicus (strain ATCC 33891 / DSM 2032 / VKM B-1956 / 1pr3)</name>
    <dbReference type="NCBI Taxonomy" id="577650"/>
    <lineage>
        <taxon>Bacteria</taxon>
        <taxon>Pseudomonadati</taxon>
        <taxon>Thermodesulfobacteriota</taxon>
        <taxon>Desulfobulbia</taxon>
        <taxon>Desulfobulbales</taxon>
        <taxon>Desulfobulbaceae</taxon>
        <taxon>Desulfobulbus</taxon>
    </lineage>
</organism>
<dbReference type="InterPro" id="IPR005269">
    <property type="entry name" value="LOG"/>
</dbReference>
<dbReference type="GO" id="GO:0005829">
    <property type="term" value="C:cytosol"/>
    <property type="evidence" value="ECO:0007669"/>
    <property type="project" value="TreeGrafter"/>
</dbReference>
<comment type="similarity">
    <text evidence="2">Belongs to the LOG family.</text>
</comment>
<gene>
    <name evidence="3" type="ordered locus">Despr_0390</name>
</gene>
<dbReference type="NCBIfam" id="TIGR00730">
    <property type="entry name" value="Rossman fold protein, TIGR00730 family"/>
    <property type="match status" value="1"/>
</dbReference>
<evidence type="ECO:0000256" key="2">
    <source>
        <dbReference type="RuleBase" id="RU363015"/>
    </source>
</evidence>
<dbReference type="EMBL" id="CP002364">
    <property type="protein sequence ID" value="ADW16572.1"/>
    <property type="molecule type" value="Genomic_DNA"/>
</dbReference>
<reference evidence="3 4" key="1">
    <citation type="journal article" date="2011" name="Stand. Genomic Sci.">
        <title>Complete genome sequence of Desulfobulbus propionicus type strain (1pr3).</title>
        <authorList>
            <person name="Pagani I."/>
            <person name="Lapidus A."/>
            <person name="Nolan M."/>
            <person name="Lucas S."/>
            <person name="Hammon N."/>
            <person name="Deshpande S."/>
            <person name="Cheng J.F."/>
            <person name="Chertkov O."/>
            <person name="Davenport K."/>
            <person name="Tapia R."/>
            <person name="Han C."/>
            <person name="Goodwin L."/>
            <person name="Pitluck S."/>
            <person name="Liolios K."/>
            <person name="Mavromatis K."/>
            <person name="Ivanova N."/>
            <person name="Mikhailova N."/>
            <person name="Pati A."/>
            <person name="Chen A."/>
            <person name="Palaniappan K."/>
            <person name="Land M."/>
            <person name="Hauser L."/>
            <person name="Chang Y.J."/>
            <person name="Jeffries C.D."/>
            <person name="Detter J.C."/>
            <person name="Brambilla E."/>
            <person name="Kannan K.P."/>
            <person name="Djao O.D."/>
            <person name="Rohde M."/>
            <person name="Pukall R."/>
            <person name="Spring S."/>
            <person name="Goker M."/>
            <person name="Sikorski J."/>
            <person name="Woyke T."/>
            <person name="Bristow J."/>
            <person name="Eisen J.A."/>
            <person name="Markowitz V."/>
            <person name="Hugenholtz P."/>
            <person name="Kyrpides N.C."/>
            <person name="Klenk H.P."/>
        </authorList>
    </citation>
    <scope>NUCLEOTIDE SEQUENCE [LARGE SCALE GENOMIC DNA]</scope>
    <source>
        <strain evidence="4">ATCC 33891 / DSM 2032 / 1pr3</strain>
    </source>
</reference>
<dbReference type="GO" id="GO:0009691">
    <property type="term" value="P:cytokinin biosynthetic process"/>
    <property type="evidence" value="ECO:0007669"/>
    <property type="project" value="UniProtKB-UniRule"/>
</dbReference>
<dbReference type="AlphaFoldDB" id="A0A7U4DN54"/>
<sequence>MDDLKTSEAWRIFRIQAELIDGIETLNDLGPAVSVFGGARFGENSPYYIAARETAGLLVQQNLAVITGGGPGIMEAASRGCFEAGGTSVGLNIILPREQHPNHFQNRSLTFRYFFIRKLMFVRYAMAYVIFPGGFGTMDEFFESLTLIQTKKIRRFPIVLFGTSYWQGLLDWIRAEMLPHRSIAPEDLDLFHLVDTPEAVVEIIGCYLEECRQYQGDQRRTTV</sequence>
<proteinExistence type="inferred from homology"/>
<comment type="catalytic activity">
    <reaction evidence="1">
        <text>AMP + H2O = D-ribose 5-phosphate + adenine</text>
        <dbReference type="Rhea" id="RHEA:20129"/>
        <dbReference type="ChEBI" id="CHEBI:15377"/>
        <dbReference type="ChEBI" id="CHEBI:16708"/>
        <dbReference type="ChEBI" id="CHEBI:78346"/>
        <dbReference type="ChEBI" id="CHEBI:456215"/>
        <dbReference type="EC" id="3.2.2.4"/>
    </reaction>
</comment>
<keyword evidence="2" id="KW-0203">Cytokinin biosynthesis</keyword>
<dbReference type="GO" id="GO:0008714">
    <property type="term" value="F:AMP nucleosidase activity"/>
    <property type="evidence" value="ECO:0007669"/>
    <property type="project" value="UniProtKB-EC"/>
</dbReference>
<evidence type="ECO:0000313" key="4">
    <source>
        <dbReference type="Proteomes" id="UP000006365"/>
    </source>
</evidence>
<evidence type="ECO:0000256" key="1">
    <source>
        <dbReference type="ARBA" id="ARBA00000274"/>
    </source>
</evidence>
<keyword evidence="2" id="KW-0378">Hydrolase</keyword>
<dbReference type="InterPro" id="IPR052341">
    <property type="entry name" value="LOG_family_nucleotidases"/>
</dbReference>
<dbReference type="PANTHER" id="PTHR43393:SF2">
    <property type="entry name" value="CYTOKININ RIBOSIDE 5'-MONOPHOSPHATE PHOSPHORIBOHYDROLASE"/>
    <property type="match status" value="1"/>
</dbReference>
<dbReference type="Proteomes" id="UP000006365">
    <property type="component" value="Chromosome"/>
</dbReference>
<dbReference type="Gene3D" id="3.40.50.450">
    <property type="match status" value="1"/>
</dbReference>
<protein>
    <recommendedName>
        <fullName evidence="2">Cytokinin riboside 5'-monophosphate phosphoribohydrolase</fullName>
        <ecNumber evidence="2">3.2.2.n1</ecNumber>
    </recommendedName>
</protein>
<accession>A0A7U4DN54</accession>
<dbReference type="PANTHER" id="PTHR43393">
    <property type="entry name" value="CYTOKININ RIBOSIDE 5'-MONOPHOSPHATE PHOSPHORIBOHYDROLASE"/>
    <property type="match status" value="1"/>
</dbReference>
<keyword evidence="4" id="KW-1185">Reference proteome</keyword>
<dbReference type="InterPro" id="IPR031100">
    <property type="entry name" value="LOG_fam"/>
</dbReference>
<name>A0A7U4DN54_DESPD</name>
<dbReference type="KEGG" id="dpr:Despr_0390"/>
<dbReference type="Pfam" id="PF03641">
    <property type="entry name" value="Lysine_decarbox"/>
    <property type="match status" value="1"/>
</dbReference>
<dbReference type="RefSeq" id="WP_015723119.1">
    <property type="nucleotide sequence ID" value="NC_014972.1"/>
</dbReference>
<dbReference type="SUPFAM" id="SSF102405">
    <property type="entry name" value="MCP/YpsA-like"/>
    <property type="match status" value="1"/>
</dbReference>